<gene>
    <name evidence="3" type="ORF">LNINA_LOCUS5095</name>
</gene>
<feature type="chain" id="PRO_5043617654" evidence="2">
    <location>
        <begin position="20"/>
        <end position="370"/>
    </location>
</feature>
<feature type="signal peptide" evidence="2">
    <location>
        <begin position="1"/>
        <end position="19"/>
    </location>
</feature>
<protein>
    <submittedName>
        <fullName evidence="3">Uncharacterized protein</fullName>
    </submittedName>
</protein>
<dbReference type="AlphaFoldDB" id="A0AAV1J7R3"/>
<evidence type="ECO:0000256" key="2">
    <source>
        <dbReference type="SAM" id="SignalP"/>
    </source>
</evidence>
<accession>A0AAV1J7R3</accession>
<comment type="caution">
    <text evidence="3">The sequence shown here is derived from an EMBL/GenBank/DDBJ whole genome shotgun (WGS) entry which is preliminary data.</text>
</comment>
<name>A0AAV1J7R3_9NEOP</name>
<evidence type="ECO:0000313" key="3">
    <source>
        <dbReference type="EMBL" id="CAK1545441.1"/>
    </source>
</evidence>
<sequence length="370" mass="43094">MEIYLGILLVFLFFKSISSLPYNYVYNQNPDLGYVAAINGATAYSKTKLNGPKRYFVGNTNQKYIKLVNEEAIDSLFTVRKESPKSFAPVIDRSHIKDPRLMEVDDQRQTGKPESDTHSDSTNVQVPPDANIKTIEMPNNENIKIPLRSNDDNQLLNSQGQHYEYRVHKDNLMATNLETVPKRQFDSNQSAVKKPQYSIQKYNEKPMHIGNREKMKPKVHHYKQHAQAMASVLHDMTKKAMERYDEKQENRKRETITKIDTDELFTPKTNVDFPKENSVKFLDHSKNVPERIGKYDERGQRPYALFYRGLENLDHRDFYTGYVDDQSVDNNLMDLEISIKDKTADSGRDRKARKISNIKFNRNNINTDFI</sequence>
<proteinExistence type="predicted"/>
<feature type="region of interest" description="Disordered" evidence="1">
    <location>
        <begin position="98"/>
        <end position="127"/>
    </location>
</feature>
<reference evidence="3 4" key="1">
    <citation type="submission" date="2023-11" db="EMBL/GenBank/DDBJ databases">
        <authorList>
            <person name="Okamura Y."/>
        </authorList>
    </citation>
    <scope>NUCLEOTIDE SEQUENCE [LARGE SCALE GENOMIC DNA]</scope>
</reference>
<keyword evidence="4" id="KW-1185">Reference proteome</keyword>
<keyword evidence="2" id="KW-0732">Signal</keyword>
<feature type="compositionally biased region" description="Basic and acidic residues" evidence="1">
    <location>
        <begin position="98"/>
        <end position="119"/>
    </location>
</feature>
<dbReference type="Proteomes" id="UP001497472">
    <property type="component" value="Unassembled WGS sequence"/>
</dbReference>
<dbReference type="EMBL" id="CAVLEF010000007">
    <property type="protein sequence ID" value="CAK1545441.1"/>
    <property type="molecule type" value="Genomic_DNA"/>
</dbReference>
<evidence type="ECO:0000256" key="1">
    <source>
        <dbReference type="SAM" id="MobiDB-lite"/>
    </source>
</evidence>
<evidence type="ECO:0000313" key="4">
    <source>
        <dbReference type="Proteomes" id="UP001497472"/>
    </source>
</evidence>
<organism evidence="3 4">
    <name type="scientific">Leptosia nina</name>
    <dbReference type="NCBI Taxonomy" id="320188"/>
    <lineage>
        <taxon>Eukaryota</taxon>
        <taxon>Metazoa</taxon>
        <taxon>Ecdysozoa</taxon>
        <taxon>Arthropoda</taxon>
        <taxon>Hexapoda</taxon>
        <taxon>Insecta</taxon>
        <taxon>Pterygota</taxon>
        <taxon>Neoptera</taxon>
        <taxon>Endopterygota</taxon>
        <taxon>Lepidoptera</taxon>
        <taxon>Glossata</taxon>
        <taxon>Ditrysia</taxon>
        <taxon>Papilionoidea</taxon>
        <taxon>Pieridae</taxon>
        <taxon>Pierinae</taxon>
        <taxon>Leptosia</taxon>
    </lineage>
</organism>